<reference evidence="1 2" key="1">
    <citation type="submission" date="2017-05" db="EMBL/GenBank/DDBJ databases">
        <title>Genome sequence of Acetobacter pasteurianus subsp. ascendens strain SRCM101447.</title>
        <authorList>
            <person name="Cho S.H."/>
        </authorList>
    </citation>
    <scope>NUCLEOTIDE SEQUENCE [LARGE SCALE GENOMIC DNA]</scope>
    <source>
        <strain evidence="1 2">SRCM101447</strain>
    </source>
</reference>
<name>A0A1Y0UVU3_9PROT</name>
<proteinExistence type="predicted"/>
<dbReference type="RefSeq" id="WP_239427513.1">
    <property type="nucleotide sequence ID" value="NZ_CP021524.1"/>
</dbReference>
<dbReference type="Pfam" id="PF08757">
    <property type="entry name" value="CotH"/>
    <property type="match status" value="1"/>
</dbReference>
<evidence type="ECO:0000313" key="1">
    <source>
        <dbReference type="EMBL" id="ARW10041.1"/>
    </source>
</evidence>
<organism evidence="1 2">
    <name type="scientific">Acetobacter ascendens</name>
    <dbReference type="NCBI Taxonomy" id="481146"/>
    <lineage>
        <taxon>Bacteria</taxon>
        <taxon>Pseudomonadati</taxon>
        <taxon>Pseudomonadota</taxon>
        <taxon>Alphaproteobacteria</taxon>
        <taxon>Acetobacterales</taxon>
        <taxon>Acetobacteraceae</taxon>
        <taxon>Acetobacter</taxon>
    </lineage>
</organism>
<evidence type="ECO:0000313" key="2">
    <source>
        <dbReference type="Proteomes" id="UP000195633"/>
    </source>
</evidence>
<dbReference type="Proteomes" id="UP000195633">
    <property type="component" value="Chromosome"/>
</dbReference>
<protein>
    <recommendedName>
        <fullName evidence="3">Spore coat protein CotH</fullName>
    </recommendedName>
</protein>
<dbReference type="InterPro" id="IPR014867">
    <property type="entry name" value="Spore_coat_CotH_CotH2/3/7"/>
</dbReference>
<sequence length="473" mass="52648">MVHPVITGDRSLAKVATPTTGVFSNGGLVQFGANNTSDQWDYITLSKPTRPWRILIEGDLPTTSTTPSMSVSFFEGTTPLFSASGTWQTQGQSSQGALKQNWKLKLKNSSTGNKLSLRIGDWFPMTSVTLKGYGTDRTLVRDSLTTAIWRDMRKASTGLLAPKEAYQYFDGTDLGIHTSALLTTEGFPAELWQNGTFLGMYVLRSPADLPDYLMDDSNNQHVLIQPQHAGNIWNGTFLSTEWTVQSPAISGYDDQDDISTSAPGINAACSRIVKWLGDCVSGNIDARATYYQYIDLQSFLDYVLICELAGSYDSMQNNFELGSWNATATSGVWHMWLYDCDETWGLIIGVGGTQSDADQIGWVMENPNNYGWQNPGFFQLMHSVFRPELRARWVQLRKAGIIDARRIQRWIADYVGLIDPTMMQQDLENWSLTGATGSIDVSMNIEKESVSYIMNYASTRIAWIDAQWGYSGA</sequence>
<dbReference type="EMBL" id="CP021524">
    <property type="protein sequence ID" value="ARW10041.1"/>
    <property type="molecule type" value="Genomic_DNA"/>
</dbReference>
<gene>
    <name evidence="1" type="ORF">S101447_00939</name>
</gene>
<evidence type="ECO:0008006" key="3">
    <source>
        <dbReference type="Google" id="ProtNLM"/>
    </source>
</evidence>
<dbReference type="AlphaFoldDB" id="A0A1Y0UVU3"/>
<accession>A0A1Y0UVU3</accession>